<comment type="function">
    <text evidence="1">May be involved in vacuolar sorting and osmoregulation.</text>
</comment>
<feature type="transmembrane region" description="Helical" evidence="9">
    <location>
        <begin position="522"/>
        <end position="543"/>
    </location>
</feature>
<dbReference type="Proteomes" id="UP001596415">
    <property type="component" value="Unassembled WGS sequence"/>
</dbReference>
<keyword evidence="7" id="KW-0325">Glycoprotein</keyword>
<name>A0ABW2MN29_9FLAO</name>
<feature type="transmembrane region" description="Helical" evidence="9">
    <location>
        <begin position="495"/>
        <end position="516"/>
    </location>
</feature>
<sequence>MRNLSAIVSLLLILGLIYYSFFSLMPRNGTPASAPLNEFSTERALVQLKEITKEPHYYGSKAHKEVRDYLVGELTKLGAETEIQEGFVGESLLTEVAENDTMVTHPAGFYLIKPKNIVGRIKGTSSGKSLVLLSHYDSAMVPSFGASDAGSGVVTILESLRAYLAEGKQPKNDIIVLFTDAEELGLDGASLFVNEHRWAENVGLVLNFEARGSGGPSNMILETNQGNADLIKNFIAAKPDYPVASSLMYSIYKMLPNDTDSTVFREEGDIDSFFFAFIDDHFDYHTANDTYENLDRETLQHQGSYLLPLLHYFADADLSQLKAEEDFVYVNAPLLKMISYPFSWTLWMLLFAIAGFIILLFYGIARGKLKARTIGRGFESFLLALVICGVVGYFGWPLLKIIYPQYTEIQHGFTYNGHLYIAFFVLLSLAILFKVYKRFSKKDAVAGLYVAPLFFWILINAAIFVFLKGAAYFIIPVFFGLLSFWLLIKQEKPNLLLLVILATPALFFFSPLIQFFPVGLGLKMLVASTVFTALTFGLLLPVFGFWKWKNILSVSCFLLAIGFFIAAHIKSDFSEKRQKPNSLVYYQDQDSNTSYWVTYDEILDDWTKEYLGENPEDASKYVTNSSGSKYNTGYRFAAVAPQKNIEPLELQRNKDTLINGKKKISFTISPKRDIQRLYLYTDKKTTFDSIWFNGKLETIPEGTTNYNNQRVYNNLLRYMVSDNEPVTVEFIIDSIEAPAEFSVLEYSYDLLSHPQFSINARPKDMMPKPFVITDAIVVKRTFNLLDLSPAKKAMVTDSIQ</sequence>
<comment type="subcellular location">
    <subcellularLocation>
        <location evidence="2">Vacuole membrane</location>
        <topology evidence="2">Multi-pass membrane protein</topology>
    </subcellularLocation>
</comment>
<dbReference type="Pfam" id="PF04389">
    <property type="entry name" value="Peptidase_M28"/>
    <property type="match status" value="1"/>
</dbReference>
<evidence type="ECO:0000256" key="5">
    <source>
        <dbReference type="ARBA" id="ARBA00022554"/>
    </source>
</evidence>
<evidence type="ECO:0000256" key="9">
    <source>
        <dbReference type="SAM" id="Phobius"/>
    </source>
</evidence>
<keyword evidence="9" id="KW-0472">Membrane</keyword>
<dbReference type="InterPro" id="IPR007484">
    <property type="entry name" value="Peptidase_M28"/>
</dbReference>
<dbReference type="RefSeq" id="WP_380215899.1">
    <property type="nucleotide sequence ID" value="NZ_JBHTBN010000001.1"/>
</dbReference>
<evidence type="ECO:0000256" key="6">
    <source>
        <dbReference type="ARBA" id="ARBA00022989"/>
    </source>
</evidence>
<comment type="similarity">
    <text evidence="3">Belongs to the peptidase M28 family.</text>
</comment>
<evidence type="ECO:0000259" key="10">
    <source>
        <dbReference type="Pfam" id="PF04389"/>
    </source>
</evidence>
<evidence type="ECO:0000256" key="1">
    <source>
        <dbReference type="ARBA" id="ARBA00003273"/>
    </source>
</evidence>
<feature type="transmembrane region" description="Helical" evidence="9">
    <location>
        <begin position="550"/>
        <end position="569"/>
    </location>
</feature>
<evidence type="ECO:0000256" key="3">
    <source>
        <dbReference type="ARBA" id="ARBA00010918"/>
    </source>
</evidence>
<dbReference type="InterPro" id="IPR045175">
    <property type="entry name" value="M28_fam"/>
</dbReference>
<dbReference type="Gene3D" id="3.40.630.10">
    <property type="entry name" value="Zn peptidases"/>
    <property type="match status" value="1"/>
</dbReference>
<keyword evidence="6 9" id="KW-1133">Transmembrane helix</keyword>
<dbReference type="EMBL" id="JBHTBN010000001">
    <property type="protein sequence ID" value="MFC7356296.1"/>
    <property type="molecule type" value="Genomic_DNA"/>
</dbReference>
<feature type="transmembrane region" description="Helical" evidence="9">
    <location>
        <begin position="419"/>
        <end position="436"/>
    </location>
</feature>
<evidence type="ECO:0000256" key="7">
    <source>
        <dbReference type="ARBA" id="ARBA00023180"/>
    </source>
</evidence>
<dbReference type="SUPFAM" id="SSF53187">
    <property type="entry name" value="Zn-dependent exopeptidases"/>
    <property type="match status" value="1"/>
</dbReference>
<dbReference type="PANTHER" id="PTHR12147">
    <property type="entry name" value="METALLOPEPTIDASE M28 FAMILY MEMBER"/>
    <property type="match status" value="1"/>
</dbReference>
<comment type="caution">
    <text evidence="11">The sequence shown here is derived from an EMBL/GenBank/DDBJ whole genome shotgun (WGS) entry which is preliminary data.</text>
</comment>
<keyword evidence="12" id="KW-1185">Reference proteome</keyword>
<evidence type="ECO:0000313" key="12">
    <source>
        <dbReference type="Proteomes" id="UP001596415"/>
    </source>
</evidence>
<protein>
    <recommendedName>
        <fullName evidence="4">Vacuolar membrane protease</fullName>
    </recommendedName>
    <alternativeName>
        <fullName evidence="8">FXNA-related family protease 1</fullName>
    </alternativeName>
</protein>
<evidence type="ECO:0000256" key="8">
    <source>
        <dbReference type="ARBA" id="ARBA00031512"/>
    </source>
</evidence>
<evidence type="ECO:0000313" key="11">
    <source>
        <dbReference type="EMBL" id="MFC7356296.1"/>
    </source>
</evidence>
<feature type="transmembrane region" description="Helical" evidence="9">
    <location>
        <begin position="344"/>
        <end position="365"/>
    </location>
</feature>
<feature type="domain" description="Peptidase M28" evidence="10">
    <location>
        <begin position="116"/>
        <end position="307"/>
    </location>
</feature>
<organism evidence="11 12">
    <name type="scientific">Jejudonia soesokkakensis</name>
    <dbReference type="NCBI Taxonomy" id="1323432"/>
    <lineage>
        <taxon>Bacteria</taxon>
        <taxon>Pseudomonadati</taxon>
        <taxon>Bacteroidota</taxon>
        <taxon>Flavobacteriia</taxon>
        <taxon>Flavobacteriales</taxon>
        <taxon>Flavobacteriaceae</taxon>
        <taxon>Jejudonia</taxon>
    </lineage>
</organism>
<keyword evidence="9" id="KW-0812">Transmembrane</keyword>
<keyword evidence="5" id="KW-0926">Vacuole</keyword>
<proteinExistence type="inferred from homology"/>
<reference evidence="12" key="1">
    <citation type="journal article" date="2019" name="Int. J. Syst. Evol. Microbiol.">
        <title>The Global Catalogue of Microorganisms (GCM) 10K type strain sequencing project: providing services to taxonomists for standard genome sequencing and annotation.</title>
        <authorList>
            <consortium name="The Broad Institute Genomics Platform"/>
            <consortium name="The Broad Institute Genome Sequencing Center for Infectious Disease"/>
            <person name="Wu L."/>
            <person name="Ma J."/>
        </authorList>
    </citation>
    <scope>NUCLEOTIDE SEQUENCE [LARGE SCALE GENOMIC DNA]</scope>
    <source>
        <strain evidence="12">CGMCC 1.16306</strain>
    </source>
</reference>
<feature type="transmembrane region" description="Helical" evidence="9">
    <location>
        <begin position="377"/>
        <end position="399"/>
    </location>
</feature>
<evidence type="ECO:0000256" key="4">
    <source>
        <dbReference type="ARBA" id="ARBA00017435"/>
    </source>
</evidence>
<accession>A0ABW2MN29</accession>
<feature type="transmembrane region" description="Helical" evidence="9">
    <location>
        <begin position="471"/>
        <end position="488"/>
    </location>
</feature>
<dbReference type="PANTHER" id="PTHR12147:SF58">
    <property type="entry name" value="VACUOLAR MEMBRANE PROTEASE"/>
    <property type="match status" value="1"/>
</dbReference>
<evidence type="ECO:0000256" key="2">
    <source>
        <dbReference type="ARBA" id="ARBA00004128"/>
    </source>
</evidence>
<feature type="transmembrane region" description="Helical" evidence="9">
    <location>
        <begin position="448"/>
        <end position="465"/>
    </location>
</feature>
<gene>
    <name evidence="11" type="ORF">ACFQO1_01245</name>
</gene>